<dbReference type="RefSeq" id="WP_059211304.1">
    <property type="nucleotide sequence ID" value="NZ_KQ948679.1"/>
</dbReference>
<comment type="caution">
    <text evidence="2">The sequence shown here is derived from an EMBL/GenBank/DDBJ whole genome shotgun (WGS) entry which is preliminary data.</text>
</comment>
<gene>
    <name evidence="2" type="ORF">AQJ46_45850</name>
</gene>
<reference evidence="2 3" key="1">
    <citation type="submission" date="2015-10" db="EMBL/GenBank/DDBJ databases">
        <title>Draft genome sequence of Streptomyces canus DSM 40017, type strain for the species Streptomyces canus.</title>
        <authorList>
            <person name="Ruckert C."/>
            <person name="Winkler A."/>
            <person name="Kalinowski J."/>
            <person name="Kampfer P."/>
            <person name="Glaeser S."/>
        </authorList>
    </citation>
    <scope>NUCLEOTIDE SEQUENCE [LARGE SCALE GENOMIC DNA]</scope>
    <source>
        <strain evidence="2 3">DSM 40017</strain>
    </source>
</reference>
<dbReference type="InterPro" id="IPR010296">
    <property type="entry name" value="DUF899_thioredox"/>
</dbReference>
<sequence length="226" mass="25286">MRVTNLGNESSQYTAAREELRRAETELMRQREHVAELKRRLPEGPVVEDYLFHEGPTDLAAGDDPVREVRLSELFSGPDRPLMLYHFMYGKEQDRPCASCTMSIDGFHSVADHLAGTLDFAVVAAAELPALRAYARDRGWTGLRLLSAAPSRFKYDLGSEDSAGGQDATVSVFTRDEGGAVRHFYSTRVRMADGNGQQATDLLSPVWHLLDLTPQGRGDWYPRLSW</sequence>
<feature type="coiled-coil region" evidence="1">
    <location>
        <begin position="6"/>
        <end position="40"/>
    </location>
</feature>
<evidence type="ECO:0000313" key="3">
    <source>
        <dbReference type="Proteomes" id="UP000053669"/>
    </source>
</evidence>
<dbReference type="Proteomes" id="UP000053669">
    <property type="component" value="Unassembled WGS sequence"/>
</dbReference>
<accession>A0A101RLC6</accession>
<proteinExistence type="predicted"/>
<dbReference type="STRING" id="58343.AQJ46_45850"/>
<dbReference type="AlphaFoldDB" id="A0A101RLC6"/>
<evidence type="ECO:0000256" key="1">
    <source>
        <dbReference type="SAM" id="Coils"/>
    </source>
</evidence>
<evidence type="ECO:0008006" key="4">
    <source>
        <dbReference type="Google" id="ProtNLM"/>
    </source>
</evidence>
<keyword evidence="1" id="KW-0175">Coiled coil</keyword>
<protein>
    <recommendedName>
        <fullName evidence="4">Thioredoxin domain-containing protein</fullName>
    </recommendedName>
</protein>
<name>A0A101RLC6_9ACTN</name>
<evidence type="ECO:0000313" key="2">
    <source>
        <dbReference type="EMBL" id="KUN57744.1"/>
    </source>
</evidence>
<dbReference type="EMBL" id="LMWU01000068">
    <property type="protein sequence ID" value="KUN57744.1"/>
    <property type="molecule type" value="Genomic_DNA"/>
</dbReference>
<organism evidence="2 3">
    <name type="scientific">Streptomyces canus</name>
    <dbReference type="NCBI Taxonomy" id="58343"/>
    <lineage>
        <taxon>Bacteria</taxon>
        <taxon>Bacillati</taxon>
        <taxon>Actinomycetota</taxon>
        <taxon>Actinomycetes</taxon>
        <taxon>Kitasatosporales</taxon>
        <taxon>Streptomycetaceae</taxon>
        <taxon>Streptomyces</taxon>
        <taxon>Streptomyces aurantiacus group</taxon>
    </lineage>
</organism>
<dbReference type="Pfam" id="PF05988">
    <property type="entry name" value="DUF899"/>
    <property type="match status" value="1"/>
</dbReference>